<feature type="non-terminal residue" evidence="1">
    <location>
        <position position="1"/>
    </location>
</feature>
<keyword evidence="2" id="KW-1185">Reference proteome</keyword>
<reference evidence="1 2" key="1">
    <citation type="submission" date="2014-04" db="EMBL/GenBank/DDBJ databases">
        <title>Genome evolution of avian class.</title>
        <authorList>
            <person name="Zhang G."/>
            <person name="Li C."/>
        </authorList>
    </citation>
    <scope>NUCLEOTIDE SEQUENCE [LARGE SCALE GENOMIC DNA]</scope>
    <source>
        <strain evidence="1">BGI_N302</strain>
    </source>
</reference>
<proteinExistence type="predicted"/>
<dbReference type="EMBL" id="KK717990">
    <property type="protein sequence ID" value="KFO53724.1"/>
    <property type="molecule type" value="Genomic_DNA"/>
</dbReference>
<dbReference type="Proteomes" id="UP000052976">
    <property type="component" value="Unassembled WGS sequence"/>
</dbReference>
<name>A0A091EBC3_CORBR</name>
<gene>
    <name evidence="1" type="ORF">N302_05776</name>
</gene>
<protein>
    <submittedName>
        <fullName evidence="1">Uncharacterized protein</fullName>
    </submittedName>
</protein>
<feature type="non-terminal residue" evidence="1">
    <location>
        <position position="47"/>
    </location>
</feature>
<sequence>QLYLPDNIIDLSSAVFNNLHSSPLSPSLTLHSLCCSVIREATGHIFL</sequence>
<accession>A0A091EBC3</accession>
<evidence type="ECO:0000313" key="1">
    <source>
        <dbReference type="EMBL" id="KFO53724.1"/>
    </source>
</evidence>
<dbReference type="AlphaFoldDB" id="A0A091EBC3"/>
<organism evidence="1 2">
    <name type="scientific">Corvus brachyrhynchos</name>
    <name type="common">American crow</name>
    <dbReference type="NCBI Taxonomy" id="85066"/>
    <lineage>
        <taxon>Eukaryota</taxon>
        <taxon>Metazoa</taxon>
        <taxon>Chordata</taxon>
        <taxon>Craniata</taxon>
        <taxon>Vertebrata</taxon>
        <taxon>Euteleostomi</taxon>
        <taxon>Archelosauria</taxon>
        <taxon>Archosauria</taxon>
        <taxon>Dinosauria</taxon>
        <taxon>Saurischia</taxon>
        <taxon>Theropoda</taxon>
        <taxon>Coelurosauria</taxon>
        <taxon>Aves</taxon>
        <taxon>Neognathae</taxon>
        <taxon>Neoaves</taxon>
        <taxon>Telluraves</taxon>
        <taxon>Australaves</taxon>
        <taxon>Passeriformes</taxon>
        <taxon>Corvoidea</taxon>
        <taxon>Corvidae</taxon>
        <taxon>Corvus</taxon>
    </lineage>
</organism>
<evidence type="ECO:0000313" key="2">
    <source>
        <dbReference type="Proteomes" id="UP000052976"/>
    </source>
</evidence>